<organism evidence="2 3">
    <name type="scientific">Amphimedon queenslandica</name>
    <name type="common">Sponge</name>
    <dbReference type="NCBI Taxonomy" id="400682"/>
    <lineage>
        <taxon>Eukaryota</taxon>
        <taxon>Metazoa</taxon>
        <taxon>Porifera</taxon>
        <taxon>Demospongiae</taxon>
        <taxon>Heteroscleromorpha</taxon>
        <taxon>Haplosclerida</taxon>
        <taxon>Niphatidae</taxon>
        <taxon>Amphimedon</taxon>
    </lineage>
</organism>
<dbReference type="KEGG" id="aqu:109593335"/>
<evidence type="ECO:0008006" key="4">
    <source>
        <dbReference type="Google" id="ProtNLM"/>
    </source>
</evidence>
<dbReference type="GO" id="GO:0006208">
    <property type="term" value="P:pyrimidine nucleobase catabolic process"/>
    <property type="evidence" value="ECO:0007669"/>
    <property type="project" value="TreeGrafter"/>
</dbReference>
<keyword evidence="3" id="KW-1185">Reference proteome</keyword>
<evidence type="ECO:0000313" key="3">
    <source>
        <dbReference type="Proteomes" id="UP000007879"/>
    </source>
</evidence>
<protein>
    <recommendedName>
        <fullName evidence="4">Amidohydrolase-related domain-containing protein</fullName>
    </recommendedName>
</protein>
<dbReference type="GeneID" id="109593335"/>
<dbReference type="InterPro" id="IPR050378">
    <property type="entry name" value="Metallo-dep_Hydrolases_sf"/>
</dbReference>
<dbReference type="GO" id="GO:0005829">
    <property type="term" value="C:cytosol"/>
    <property type="evidence" value="ECO:0007669"/>
    <property type="project" value="TreeGrafter"/>
</dbReference>
<evidence type="ECO:0000313" key="2">
    <source>
        <dbReference type="EnsemblMetazoa" id="XP_019864016.1"/>
    </source>
</evidence>
<dbReference type="InterPro" id="IPR011059">
    <property type="entry name" value="Metal-dep_hydrolase_composite"/>
</dbReference>
<sequence>MSFLPFSQAVDFNIFEGLECHGVPVYVISRGKVVVDHGKIDVVKGSGKFIPRKPWTDFVYSRVHQRDKVDQPQKVEREPYTGPVIDLSKK</sequence>
<dbReference type="PANTHER" id="PTHR11647">
    <property type="entry name" value="HYDRANTOINASE/DIHYDROPYRIMIDINASE FAMILY MEMBER"/>
    <property type="match status" value="1"/>
</dbReference>
<dbReference type="SUPFAM" id="SSF51338">
    <property type="entry name" value="Composite domain of metallo-dependent hydrolases"/>
    <property type="match status" value="1"/>
</dbReference>
<dbReference type="Gene3D" id="2.30.40.10">
    <property type="entry name" value="Urease, subunit C, domain 1"/>
    <property type="match status" value="1"/>
</dbReference>
<dbReference type="GO" id="GO:0004157">
    <property type="term" value="F:dihydropyrimidinase activity"/>
    <property type="evidence" value="ECO:0007669"/>
    <property type="project" value="TreeGrafter"/>
</dbReference>
<dbReference type="PANTHER" id="PTHR11647:SF1">
    <property type="entry name" value="COLLAPSIN RESPONSE MEDIATOR PROTEIN"/>
    <property type="match status" value="1"/>
</dbReference>
<accession>A0AAN0K3B6</accession>
<feature type="region of interest" description="Disordered" evidence="1">
    <location>
        <begin position="70"/>
        <end position="90"/>
    </location>
</feature>
<evidence type="ECO:0000256" key="1">
    <source>
        <dbReference type="SAM" id="MobiDB-lite"/>
    </source>
</evidence>
<reference evidence="2" key="2">
    <citation type="submission" date="2024-06" db="UniProtKB">
        <authorList>
            <consortium name="EnsemblMetazoa"/>
        </authorList>
    </citation>
    <scope>IDENTIFICATION</scope>
</reference>
<proteinExistence type="predicted"/>
<feature type="compositionally biased region" description="Basic and acidic residues" evidence="1">
    <location>
        <begin position="70"/>
        <end position="79"/>
    </location>
</feature>
<dbReference type="Proteomes" id="UP000007879">
    <property type="component" value="Unassembled WGS sequence"/>
</dbReference>
<dbReference type="AlphaFoldDB" id="A0AAN0K3B6"/>
<dbReference type="RefSeq" id="XP_019864016.1">
    <property type="nucleotide sequence ID" value="XM_020008457.1"/>
</dbReference>
<dbReference type="EnsemblMetazoa" id="XM_020008457.1">
    <property type="protein sequence ID" value="XP_019864016.1"/>
    <property type="gene ID" value="LOC109593335"/>
</dbReference>
<name>A0AAN0K3B6_AMPQE</name>
<reference evidence="3" key="1">
    <citation type="journal article" date="2010" name="Nature">
        <title>The Amphimedon queenslandica genome and the evolution of animal complexity.</title>
        <authorList>
            <person name="Srivastava M."/>
            <person name="Simakov O."/>
            <person name="Chapman J."/>
            <person name="Fahey B."/>
            <person name="Gauthier M.E."/>
            <person name="Mitros T."/>
            <person name="Richards G.S."/>
            <person name="Conaco C."/>
            <person name="Dacre M."/>
            <person name="Hellsten U."/>
            <person name="Larroux C."/>
            <person name="Putnam N.H."/>
            <person name="Stanke M."/>
            <person name="Adamska M."/>
            <person name="Darling A."/>
            <person name="Degnan S.M."/>
            <person name="Oakley T.H."/>
            <person name="Plachetzki D.C."/>
            <person name="Zhai Y."/>
            <person name="Adamski M."/>
            <person name="Calcino A."/>
            <person name="Cummins S.F."/>
            <person name="Goodstein D.M."/>
            <person name="Harris C."/>
            <person name="Jackson D.J."/>
            <person name="Leys S.P."/>
            <person name="Shu S."/>
            <person name="Woodcroft B.J."/>
            <person name="Vervoort M."/>
            <person name="Kosik K.S."/>
            <person name="Manning G."/>
            <person name="Degnan B.M."/>
            <person name="Rokhsar D.S."/>
        </authorList>
    </citation>
    <scope>NUCLEOTIDE SEQUENCE [LARGE SCALE GENOMIC DNA]</scope>
</reference>